<dbReference type="EMBL" id="CAJHCQ010000020">
    <property type="protein sequence ID" value="CAD6556287.1"/>
    <property type="molecule type" value="Genomic_DNA"/>
</dbReference>
<dbReference type="Gene3D" id="3.40.190.10">
    <property type="entry name" value="Periplasmic binding protein-like II"/>
    <property type="match status" value="2"/>
</dbReference>
<dbReference type="Pfam" id="PF13531">
    <property type="entry name" value="SBP_bac_11"/>
    <property type="match status" value="1"/>
</dbReference>
<feature type="signal peptide" evidence="2">
    <location>
        <begin position="1"/>
        <end position="44"/>
    </location>
</feature>
<dbReference type="PANTHER" id="PTHR30632:SF16">
    <property type="entry name" value="MOLYBDATE_TUNGSTATE-BINDING PROTEIN WTPA"/>
    <property type="match status" value="1"/>
</dbReference>
<evidence type="ECO:0000256" key="1">
    <source>
        <dbReference type="ARBA" id="ARBA00009438"/>
    </source>
</evidence>
<reference evidence="3 4" key="1">
    <citation type="submission" date="2020-10" db="EMBL/GenBank/DDBJ databases">
        <authorList>
            <person name="Peeters C."/>
        </authorList>
    </citation>
    <scope>NUCLEOTIDE SEQUENCE [LARGE SCALE GENOMIC DNA]</scope>
    <source>
        <strain evidence="3 4">LMG 27952</strain>
    </source>
</reference>
<gene>
    <name evidence="3" type="ORF">LMG27952_06027</name>
</gene>
<proteinExistence type="inferred from homology"/>
<dbReference type="InterPro" id="IPR050682">
    <property type="entry name" value="ModA/WtpA"/>
</dbReference>
<accession>A0ABM8P4I9</accession>
<organism evidence="3 4">
    <name type="scientific">Paraburkholderia hiiakae</name>
    <dbReference type="NCBI Taxonomy" id="1081782"/>
    <lineage>
        <taxon>Bacteria</taxon>
        <taxon>Pseudomonadati</taxon>
        <taxon>Pseudomonadota</taxon>
        <taxon>Betaproteobacteria</taxon>
        <taxon>Burkholderiales</taxon>
        <taxon>Burkholderiaceae</taxon>
        <taxon>Paraburkholderia</taxon>
    </lineage>
</organism>
<comment type="caution">
    <text evidence="3">The sequence shown here is derived from an EMBL/GenBank/DDBJ whole genome shotgun (WGS) entry which is preliminary data.</text>
</comment>
<evidence type="ECO:0000313" key="3">
    <source>
        <dbReference type="EMBL" id="CAD6556287.1"/>
    </source>
</evidence>
<sequence>MNTAVHRNILAFITNGVSNMFIRKLLASVVVMSGVMGASANAFADESDVNVLYAGSLVNLMEKSVGPAFEKETGLRFKGYAAGSNKIANEIKGKLRRGDVFISASPKVNASLMGEANGDHVTWYVNFAESPLLIGYNPKSRFANDFKTKKWDQVLQDPGIRLGRTDPKLDPKGAFTVELMTKAAQAYNQPDLVEKTLGAPENPEQVLPEETLVGRLQSGQLDAGFFYSTETSDLKIPSIHPAPELNIKANYTLTILNDAPNSAGAARFVNFLLSAEGRKLLAEHGVDVTKPAVNGQTQAIPPSVQAVIDAAQQ</sequence>
<evidence type="ECO:0008006" key="5">
    <source>
        <dbReference type="Google" id="ProtNLM"/>
    </source>
</evidence>
<evidence type="ECO:0000313" key="4">
    <source>
        <dbReference type="Proteomes" id="UP000656319"/>
    </source>
</evidence>
<comment type="similarity">
    <text evidence="1">Belongs to the bacterial solute-binding protein 1 family. WtpA subfamily.</text>
</comment>
<dbReference type="CDD" id="cd13540">
    <property type="entry name" value="PBP2_ModA_WtpA"/>
    <property type="match status" value="1"/>
</dbReference>
<dbReference type="PANTHER" id="PTHR30632">
    <property type="entry name" value="MOLYBDATE-BINDING PERIPLASMIC PROTEIN"/>
    <property type="match status" value="1"/>
</dbReference>
<evidence type="ECO:0000256" key="2">
    <source>
        <dbReference type="SAM" id="SignalP"/>
    </source>
</evidence>
<dbReference type="SUPFAM" id="SSF53850">
    <property type="entry name" value="Periplasmic binding protein-like II"/>
    <property type="match status" value="1"/>
</dbReference>
<keyword evidence="2" id="KW-0732">Signal</keyword>
<feature type="chain" id="PRO_5045745281" description="Molybdate/tungstate transport system substrate-binding protein" evidence="2">
    <location>
        <begin position="45"/>
        <end position="313"/>
    </location>
</feature>
<name>A0ABM8P4I9_9BURK</name>
<keyword evidence="4" id="KW-1185">Reference proteome</keyword>
<dbReference type="Proteomes" id="UP000656319">
    <property type="component" value="Unassembled WGS sequence"/>
</dbReference>
<protein>
    <recommendedName>
        <fullName evidence="5">Molybdate/tungstate transport system substrate-binding protein</fullName>
    </recommendedName>
</protein>